<evidence type="ECO:0000256" key="2">
    <source>
        <dbReference type="RuleBase" id="RU003616"/>
    </source>
</evidence>
<gene>
    <name evidence="4" type="ORF">NWE73_17350</name>
</gene>
<dbReference type="Gene3D" id="2.60.40.790">
    <property type="match status" value="1"/>
</dbReference>
<proteinExistence type="inferred from homology"/>
<evidence type="ECO:0000313" key="4">
    <source>
        <dbReference type="EMBL" id="MDG0818153.1"/>
    </source>
</evidence>
<dbReference type="InterPro" id="IPR031107">
    <property type="entry name" value="Small_HSP"/>
</dbReference>
<dbReference type="Pfam" id="PF00011">
    <property type="entry name" value="HSP20"/>
    <property type="match status" value="1"/>
</dbReference>
<sequence length="152" mass="17520">MANIPDLFRSNRFASPFREIARMQQDMDRIMNELVGTSEKSLSQFSFSPTCEVSEQENSYQMKFDLPGVKKEQVKVEVDGSQLTIRAERKEEKEEKTKKKHLSEISYGEYVRSFTLPQPIDEKKVDAKFEDGVLLVTVPKTEASKARQISIH</sequence>
<evidence type="ECO:0000259" key="3">
    <source>
        <dbReference type="PROSITE" id="PS01031"/>
    </source>
</evidence>
<comment type="similarity">
    <text evidence="1 2">Belongs to the small heat shock protein (HSP20) family.</text>
</comment>
<keyword evidence="5" id="KW-1185">Reference proteome</keyword>
<feature type="domain" description="SHSP" evidence="3">
    <location>
        <begin position="41"/>
        <end position="152"/>
    </location>
</feature>
<dbReference type="InterPro" id="IPR008978">
    <property type="entry name" value="HSP20-like_chaperone"/>
</dbReference>
<dbReference type="PROSITE" id="PS01031">
    <property type="entry name" value="SHSP"/>
    <property type="match status" value="1"/>
</dbReference>
<dbReference type="SUPFAM" id="SSF49764">
    <property type="entry name" value="HSP20-like chaperones"/>
    <property type="match status" value="1"/>
</dbReference>
<comment type="caution">
    <text evidence="4">The sequence shown here is derived from an EMBL/GenBank/DDBJ whole genome shotgun (WGS) entry which is preliminary data.</text>
</comment>
<dbReference type="RefSeq" id="WP_277579628.1">
    <property type="nucleotide sequence ID" value="NZ_JANRMI010000006.1"/>
</dbReference>
<dbReference type="Proteomes" id="UP001152321">
    <property type="component" value="Unassembled WGS sequence"/>
</dbReference>
<evidence type="ECO:0000256" key="1">
    <source>
        <dbReference type="PROSITE-ProRule" id="PRU00285"/>
    </source>
</evidence>
<organism evidence="4 5">
    <name type="scientific">Bdellovibrio svalbardensis</name>
    <dbReference type="NCBI Taxonomy" id="2972972"/>
    <lineage>
        <taxon>Bacteria</taxon>
        <taxon>Pseudomonadati</taxon>
        <taxon>Bdellovibrionota</taxon>
        <taxon>Bdellovibrionia</taxon>
        <taxon>Bdellovibrionales</taxon>
        <taxon>Pseudobdellovibrionaceae</taxon>
        <taxon>Bdellovibrio</taxon>
    </lineage>
</organism>
<reference evidence="4" key="1">
    <citation type="submission" date="2022-08" db="EMBL/GenBank/DDBJ databases">
        <title>Novel Bdellovibrio Species Isolated from Svalbard: Designation Bdellovibrio svalbardensis.</title>
        <authorList>
            <person name="Mitchell R.J."/>
            <person name="Choi S.Y."/>
        </authorList>
    </citation>
    <scope>NUCLEOTIDE SEQUENCE</scope>
    <source>
        <strain evidence="4">PAP01</strain>
    </source>
</reference>
<dbReference type="CDD" id="cd06464">
    <property type="entry name" value="ACD_sHsps-like"/>
    <property type="match status" value="1"/>
</dbReference>
<evidence type="ECO:0000313" key="5">
    <source>
        <dbReference type="Proteomes" id="UP001152321"/>
    </source>
</evidence>
<accession>A0ABT6DMQ8</accession>
<dbReference type="EMBL" id="JANRMI010000006">
    <property type="protein sequence ID" value="MDG0818153.1"/>
    <property type="molecule type" value="Genomic_DNA"/>
</dbReference>
<name>A0ABT6DMQ8_9BACT</name>
<dbReference type="InterPro" id="IPR002068">
    <property type="entry name" value="A-crystallin/Hsp20_dom"/>
</dbReference>
<dbReference type="PANTHER" id="PTHR11527">
    <property type="entry name" value="HEAT-SHOCK PROTEIN 20 FAMILY MEMBER"/>
    <property type="match status" value="1"/>
</dbReference>
<protein>
    <submittedName>
        <fullName evidence="4">Hsp20/alpha crystallin family protein</fullName>
    </submittedName>
</protein>